<keyword evidence="3" id="KW-0998">Cell outer membrane</keyword>
<dbReference type="GO" id="GO:0009279">
    <property type="term" value="C:cell outer membrane"/>
    <property type="evidence" value="ECO:0007669"/>
    <property type="project" value="UniProtKB-SubCell"/>
</dbReference>
<gene>
    <name evidence="6" type="ORF">DXN05_06195</name>
</gene>
<sequence>MSIKLKPAGKVLIIAGIVAAGIAGVKWYQHLPKTATSAVEVGKVALPDAPDASLSSNAVQLPLPGNETAINGGSQVTWERMAWNSQFSAMYANGGVRTTKGSLFDKAKLDVSYLRQDDCNKQMADLVKFASDYKSNPNTPGVLITFMGDGMPAFITALSKQLEPLGPEYQPVIIPVTHGKSFGEDQVMAPVSWKQDAHNAIGKCVAGVMRDGDVNILLKWAGDNGLRVNPDETTYDATAVNLVAASDFLDAPNKYITGYTEKRRIVANGKTTGRDTTVGVDGVATWTPGDVNVATKKGGLVTVVSTRQYASQMSNQTIAIRKWANDHRTDVENMIVALAQAGDQVRSFTEAKKFAAEVSAQLYQEQTAAYWLKYFNGVEEKDVQGLTVNLGGSAVFNLQDMANTYGLGADKVDRYKAVYNTFGNLMVKMYPAIMPGFLPYEKAVDKSFLLSVIANHPELLEGKPIETQYATEITAAVSTKSYSIEFETGSANIRPSSYQLLNEIFESAVVAEGLKLGVYGHTDNNGSDAINQPLSEKRAGAVKAWMLKKGLKENQIEAKGYGSSKPVADNSTEAGKSKNRRVEIVLGL</sequence>
<dbReference type="InterPro" id="IPR050330">
    <property type="entry name" value="Bact_OuterMem_StrucFunc"/>
</dbReference>
<protein>
    <submittedName>
        <fullName evidence="6">OmpA family protein</fullName>
    </submittedName>
</protein>
<dbReference type="OrthoDB" id="9763897at2"/>
<evidence type="ECO:0000256" key="4">
    <source>
        <dbReference type="PROSITE-ProRule" id="PRU00473"/>
    </source>
</evidence>
<reference evidence="6 7" key="1">
    <citation type="submission" date="2018-08" db="EMBL/GenBank/DDBJ databases">
        <title>Chitinophagaceae sp. K23C18032701, a novel bacterium isolated from forest soil.</title>
        <authorList>
            <person name="Wang C."/>
        </authorList>
    </citation>
    <scope>NUCLEOTIDE SEQUENCE [LARGE SCALE GENOMIC DNA]</scope>
    <source>
        <strain evidence="6 7">K23C18032701</strain>
    </source>
</reference>
<dbReference type="Gene3D" id="3.30.1330.60">
    <property type="entry name" value="OmpA-like domain"/>
    <property type="match status" value="1"/>
</dbReference>
<keyword evidence="7" id="KW-1185">Reference proteome</keyword>
<dbReference type="PROSITE" id="PS51123">
    <property type="entry name" value="OMPA_2"/>
    <property type="match status" value="1"/>
</dbReference>
<dbReference type="InterPro" id="IPR036737">
    <property type="entry name" value="OmpA-like_sf"/>
</dbReference>
<dbReference type="InterPro" id="IPR006664">
    <property type="entry name" value="OMP_bac"/>
</dbReference>
<dbReference type="Pfam" id="PF00691">
    <property type="entry name" value="OmpA"/>
    <property type="match status" value="1"/>
</dbReference>
<dbReference type="EMBL" id="QTJU01000001">
    <property type="protein sequence ID" value="RFM30541.1"/>
    <property type="molecule type" value="Genomic_DNA"/>
</dbReference>
<keyword evidence="2 4" id="KW-0472">Membrane</keyword>
<dbReference type="InterPro" id="IPR006690">
    <property type="entry name" value="OMPA-like_CS"/>
</dbReference>
<dbReference type="PANTHER" id="PTHR30329">
    <property type="entry name" value="STATOR ELEMENT OF FLAGELLAR MOTOR COMPLEX"/>
    <property type="match status" value="1"/>
</dbReference>
<dbReference type="AlphaFoldDB" id="A0A3E1NRI4"/>
<proteinExistence type="predicted"/>
<dbReference type="RefSeq" id="WP_116846297.1">
    <property type="nucleotide sequence ID" value="NZ_QTJU01000001.1"/>
</dbReference>
<evidence type="ECO:0000313" key="6">
    <source>
        <dbReference type="EMBL" id="RFM30541.1"/>
    </source>
</evidence>
<dbReference type="PRINTS" id="PR01023">
    <property type="entry name" value="NAFLGMOTY"/>
</dbReference>
<dbReference type="PANTHER" id="PTHR30329:SF21">
    <property type="entry name" value="LIPOPROTEIN YIAD-RELATED"/>
    <property type="match status" value="1"/>
</dbReference>
<dbReference type="InterPro" id="IPR006665">
    <property type="entry name" value="OmpA-like"/>
</dbReference>
<dbReference type="Proteomes" id="UP000261284">
    <property type="component" value="Unassembled WGS sequence"/>
</dbReference>
<dbReference type="CDD" id="cd07185">
    <property type="entry name" value="OmpA_C-like"/>
    <property type="match status" value="1"/>
</dbReference>
<accession>A0A3E1NRI4</accession>
<comment type="subcellular location">
    <subcellularLocation>
        <location evidence="1">Cell outer membrane</location>
    </subcellularLocation>
</comment>
<evidence type="ECO:0000313" key="7">
    <source>
        <dbReference type="Proteomes" id="UP000261284"/>
    </source>
</evidence>
<evidence type="ECO:0000259" key="5">
    <source>
        <dbReference type="PROSITE" id="PS51123"/>
    </source>
</evidence>
<comment type="caution">
    <text evidence="6">The sequence shown here is derived from an EMBL/GenBank/DDBJ whole genome shotgun (WGS) entry which is preliminary data.</text>
</comment>
<evidence type="ECO:0000256" key="3">
    <source>
        <dbReference type="ARBA" id="ARBA00023237"/>
    </source>
</evidence>
<evidence type="ECO:0000256" key="1">
    <source>
        <dbReference type="ARBA" id="ARBA00004442"/>
    </source>
</evidence>
<feature type="domain" description="OmpA-like" evidence="5">
    <location>
        <begin position="473"/>
        <end position="588"/>
    </location>
</feature>
<dbReference type="PRINTS" id="PR01021">
    <property type="entry name" value="OMPADOMAIN"/>
</dbReference>
<evidence type="ECO:0000256" key="2">
    <source>
        <dbReference type="ARBA" id="ARBA00023136"/>
    </source>
</evidence>
<name>A0A3E1NRI4_9BACT</name>
<organism evidence="6 7">
    <name type="scientific">Deminuibacter soli</name>
    <dbReference type="NCBI Taxonomy" id="2291815"/>
    <lineage>
        <taxon>Bacteria</taxon>
        <taxon>Pseudomonadati</taxon>
        <taxon>Bacteroidota</taxon>
        <taxon>Chitinophagia</taxon>
        <taxon>Chitinophagales</taxon>
        <taxon>Chitinophagaceae</taxon>
        <taxon>Deminuibacter</taxon>
    </lineage>
</organism>
<dbReference type="SUPFAM" id="SSF103088">
    <property type="entry name" value="OmpA-like"/>
    <property type="match status" value="1"/>
</dbReference>
<dbReference type="PROSITE" id="PS01068">
    <property type="entry name" value="OMPA_1"/>
    <property type="match status" value="1"/>
</dbReference>